<dbReference type="PANTHER" id="PTHR31415">
    <property type="entry name" value="OS05G0367900 PROTEIN"/>
    <property type="match status" value="1"/>
</dbReference>
<proteinExistence type="predicted"/>
<reference evidence="4 5" key="1">
    <citation type="submission" date="2024-01" db="EMBL/GenBank/DDBJ databases">
        <authorList>
            <person name="Waweru B."/>
        </authorList>
    </citation>
    <scope>NUCLEOTIDE SEQUENCE [LARGE SCALE GENOMIC DNA]</scope>
</reference>
<dbReference type="GO" id="GO:0009506">
    <property type="term" value="C:plasmodesma"/>
    <property type="evidence" value="ECO:0007669"/>
    <property type="project" value="TreeGrafter"/>
</dbReference>
<keyword evidence="3" id="KW-0812">Transmembrane</keyword>
<dbReference type="InterPro" id="IPR044839">
    <property type="entry name" value="NDR1-like"/>
</dbReference>
<protein>
    <submittedName>
        <fullName evidence="4">Uncharacterized protein</fullName>
    </submittedName>
</protein>
<keyword evidence="2 3" id="KW-0472">Membrane</keyword>
<dbReference type="PANTHER" id="PTHR31415:SF166">
    <property type="entry name" value="LATE EMBRYOGENESIS ABUNDANT (LEA) HYDROXYPROLINE-RICH GLYCOPROTEIN FAMILY"/>
    <property type="match status" value="1"/>
</dbReference>
<comment type="subcellular location">
    <subcellularLocation>
        <location evidence="1">Membrane</location>
    </subcellularLocation>
</comment>
<gene>
    <name evidence="4" type="ORF">DCAF_LOCUS12875</name>
</gene>
<dbReference type="AlphaFoldDB" id="A0AAV1RPZ0"/>
<name>A0AAV1RPZ0_9ROSI</name>
<organism evidence="4 5">
    <name type="scientific">Dovyalis caffra</name>
    <dbReference type="NCBI Taxonomy" id="77055"/>
    <lineage>
        <taxon>Eukaryota</taxon>
        <taxon>Viridiplantae</taxon>
        <taxon>Streptophyta</taxon>
        <taxon>Embryophyta</taxon>
        <taxon>Tracheophyta</taxon>
        <taxon>Spermatophyta</taxon>
        <taxon>Magnoliopsida</taxon>
        <taxon>eudicotyledons</taxon>
        <taxon>Gunneridae</taxon>
        <taxon>Pentapetalae</taxon>
        <taxon>rosids</taxon>
        <taxon>fabids</taxon>
        <taxon>Malpighiales</taxon>
        <taxon>Salicaceae</taxon>
        <taxon>Flacourtieae</taxon>
        <taxon>Dovyalis</taxon>
    </lineage>
</organism>
<evidence type="ECO:0000256" key="3">
    <source>
        <dbReference type="SAM" id="Phobius"/>
    </source>
</evidence>
<evidence type="ECO:0000313" key="5">
    <source>
        <dbReference type="Proteomes" id="UP001314170"/>
    </source>
</evidence>
<evidence type="ECO:0000256" key="1">
    <source>
        <dbReference type="ARBA" id="ARBA00004370"/>
    </source>
</evidence>
<dbReference type="Proteomes" id="UP001314170">
    <property type="component" value="Unassembled WGS sequence"/>
</dbReference>
<dbReference type="GO" id="GO:0005886">
    <property type="term" value="C:plasma membrane"/>
    <property type="evidence" value="ECO:0007669"/>
    <property type="project" value="TreeGrafter"/>
</dbReference>
<dbReference type="GO" id="GO:0098542">
    <property type="term" value="P:defense response to other organism"/>
    <property type="evidence" value="ECO:0007669"/>
    <property type="project" value="InterPro"/>
</dbReference>
<sequence length="144" mass="15967">MDSSNTDAPYGKKKEHFWALAGGALIIIGVTLSTRNPNHLIRIFYEKLGLHAIYRNQRITLATPLPNVPISPLLADLVADLKSGSVPLPIKINGRLKWKISSSMIPGIYQLIVHCPAYVLLRKPRKVDSAVKCEFVEPCKVIVN</sequence>
<keyword evidence="3" id="KW-1133">Transmembrane helix</keyword>
<evidence type="ECO:0000313" key="4">
    <source>
        <dbReference type="EMBL" id="CAK7337836.1"/>
    </source>
</evidence>
<dbReference type="EMBL" id="CAWUPB010001108">
    <property type="protein sequence ID" value="CAK7337836.1"/>
    <property type="molecule type" value="Genomic_DNA"/>
</dbReference>
<keyword evidence="5" id="KW-1185">Reference proteome</keyword>
<comment type="caution">
    <text evidence="4">The sequence shown here is derived from an EMBL/GenBank/DDBJ whole genome shotgun (WGS) entry which is preliminary data.</text>
</comment>
<accession>A0AAV1RPZ0</accession>
<feature type="transmembrane region" description="Helical" evidence="3">
    <location>
        <begin position="16"/>
        <end position="34"/>
    </location>
</feature>
<evidence type="ECO:0000256" key="2">
    <source>
        <dbReference type="ARBA" id="ARBA00023136"/>
    </source>
</evidence>